<keyword evidence="1" id="KW-0245">EGF-like domain</keyword>
<feature type="region of interest" description="Disordered" evidence="2">
    <location>
        <begin position="272"/>
        <end position="313"/>
    </location>
</feature>
<dbReference type="PROSITE" id="PS01186">
    <property type="entry name" value="EGF_2"/>
    <property type="match status" value="1"/>
</dbReference>
<feature type="domain" description="EGF-like" evidence="3">
    <location>
        <begin position="417"/>
        <end position="455"/>
    </location>
</feature>
<dbReference type="STRING" id="6832.A0A553PTE5"/>
<sequence>MNEFVNCSFRFGVCCIFSSMETGSTISQNCTYIRNPGFPMPYEATDSISHTIQKSSSVYLDLGSTGSSTAELSFTFENIVSNSRQWEIKVIQIPCVSSSRVPQGCLQFHEGSSGRMISFNFLDSADNHLASQDYSICVRQEAGFCCVEYFPCSDPNSFSLDTSIVGASVGGACVKDHIGIEGQCGDQSFPEPSRDCSAPFGVRIVTDGAVDVGTVNVLQSRGYTQKEDTFEGCIRVGKPTLGEIVEVDYNNGAESNVVKKAIPAKDLNEIVQSQEVTETSTEPESRFGSKRNRPQLVEGRGETPDRESPLVIGFDDSGKAVAESELSESNESNQVRGSIIRESNDVDLSNIKPVAQPELGSPGISRPEFVRNPFKRPWEGKPPQTPEEINAYFPEECLVNEDCPRSEYCNQKKFQCEDPCNLNVCGKGSECKVQLNRPVCYCPMGFEGSPYSECTKV</sequence>
<accession>A0A553PTE5</accession>
<comment type="caution">
    <text evidence="4">The sequence shown here is derived from an EMBL/GenBank/DDBJ whole genome shotgun (WGS) entry which is preliminary data.</text>
</comment>
<feature type="compositionally biased region" description="Basic and acidic residues" evidence="2">
    <location>
        <begin position="299"/>
        <end position="308"/>
    </location>
</feature>
<gene>
    <name evidence="4" type="ORF">TCAL_09561</name>
</gene>
<dbReference type="Pfam" id="PF26080">
    <property type="entry name" value="CUB_animal"/>
    <property type="match status" value="1"/>
</dbReference>
<dbReference type="EMBL" id="VCGU01000001">
    <property type="protein sequence ID" value="TRY80953.1"/>
    <property type="molecule type" value="Genomic_DNA"/>
</dbReference>
<dbReference type="PROSITE" id="PS50026">
    <property type="entry name" value="EGF_3"/>
    <property type="match status" value="1"/>
</dbReference>
<name>A0A553PTE5_TIGCA</name>
<organism evidence="4 5">
    <name type="scientific">Tigriopus californicus</name>
    <name type="common">Marine copepod</name>
    <dbReference type="NCBI Taxonomy" id="6832"/>
    <lineage>
        <taxon>Eukaryota</taxon>
        <taxon>Metazoa</taxon>
        <taxon>Ecdysozoa</taxon>
        <taxon>Arthropoda</taxon>
        <taxon>Crustacea</taxon>
        <taxon>Multicrustacea</taxon>
        <taxon>Hexanauplia</taxon>
        <taxon>Copepoda</taxon>
        <taxon>Harpacticoida</taxon>
        <taxon>Harpacticidae</taxon>
        <taxon>Tigriopus</taxon>
    </lineage>
</organism>
<evidence type="ECO:0000256" key="2">
    <source>
        <dbReference type="SAM" id="MobiDB-lite"/>
    </source>
</evidence>
<evidence type="ECO:0000259" key="3">
    <source>
        <dbReference type="PROSITE" id="PS50026"/>
    </source>
</evidence>
<keyword evidence="5" id="KW-1185">Reference proteome</keyword>
<dbReference type="Proteomes" id="UP000318571">
    <property type="component" value="Chromosome 12"/>
</dbReference>
<reference evidence="4 5" key="1">
    <citation type="journal article" date="2018" name="Nat. Ecol. Evol.">
        <title>Genomic signatures of mitonuclear coevolution across populations of Tigriopus californicus.</title>
        <authorList>
            <person name="Barreto F.S."/>
            <person name="Watson E.T."/>
            <person name="Lima T.G."/>
            <person name="Willett C.S."/>
            <person name="Edmands S."/>
            <person name="Li W."/>
            <person name="Burton R.S."/>
        </authorList>
    </citation>
    <scope>NUCLEOTIDE SEQUENCE [LARGE SCALE GENOMIC DNA]</scope>
    <source>
        <strain evidence="4 5">San Diego</strain>
    </source>
</reference>
<evidence type="ECO:0000313" key="4">
    <source>
        <dbReference type="EMBL" id="TRY80953.1"/>
    </source>
</evidence>
<dbReference type="PANTHER" id="PTHR33236:SF5">
    <property type="entry name" value="CUB DOMAIN-CONTAINING PROTEIN"/>
    <property type="match status" value="1"/>
</dbReference>
<dbReference type="PANTHER" id="PTHR33236">
    <property type="entry name" value="INTRAFLAGELLAR TRANSPORT PROTEIN 122 FAMILY PROTEIN-RELATED"/>
    <property type="match status" value="1"/>
</dbReference>
<proteinExistence type="predicted"/>
<evidence type="ECO:0000313" key="5">
    <source>
        <dbReference type="Proteomes" id="UP000318571"/>
    </source>
</evidence>
<protein>
    <recommendedName>
        <fullName evidence="3">EGF-like domain-containing protein</fullName>
    </recommendedName>
</protein>
<dbReference type="InterPro" id="IPR058698">
    <property type="entry name" value="CUB_metazoa"/>
</dbReference>
<dbReference type="InterPro" id="IPR000742">
    <property type="entry name" value="EGF"/>
</dbReference>
<feature type="compositionally biased region" description="Polar residues" evidence="2">
    <location>
        <begin position="272"/>
        <end position="282"/>
    </location>
</feature>
<dbReference type="AlphaFoldDB" id="A0A553PTE5"/>
<comment type="caution">
    <text evidence="1">Lacks conserved residue(s) required for the propagation of feature annotation.</text>
</comment>
<evidence type="ECO:0000256" key="1">
    <source>
        <dbReference type="PROSITE-ProRule" id="PRU00076"/>
    </source>
</evidence>